<sequence>MAARCRLRAAILGAVLLATSAPALAWNAAGHRLSAAIAWREMSPTARIAAGRLLAAHPDHAHWLARTQAGDADYAAFLAASTWPDDIKRDRRFHDDGAPPTAAQPGFPDMARHRRWHHADHRLDDGTRTGDGELDRRLPQLMRTLRDPRSTTGERSYALPWLIHLVADAHQPLHVASRHDDAGDSDEGGNGLWVETPLHPRLRAMTLHAYWDDLPGPPWLRGERLEAAASALLRTAADGGEEEGTTDVARWIGESRELARSAAYAGLDDAAPAIGERYHARAQRTAQAQIVRAGRRLARLLDALLADDVSRETRR</sequence>
<evidence type="ECO:0000256" key="2">
    <source>
        <dbReference type="ARBA" id="ARBA00022723"/>
    </source>
</evidence>
<dbReference type="InterPro" id="IPR003154">
    <property type="entry name" value="S1/P1nuclease"/>
</dbReference>
<dbReference type="GO" id="GO:0004519">
    <property type="term" value="F:endonuclease activity"/>
    <property type="evidence" value="ECO:0007669"/>
    <property type="project" value="UniProtKB-KW"/>
</dbReference>
<feature type="signal peptide" evidence="7">
    <location>
        <begin position="1"/>
        <end position="25"/>
    </location>
</feature>
<reference evidence="8" key="1">
    <citation type="submission" date="2020-11" db="EMBL/GenBank/DDBJ databases">
        <title>Azospira restricta DSM 18626 genome sequence.</title>
        <authorList>
            <person name="Moe W.M."/>
        </authorList>
    </citation>
    <scope>NUCLEOTIDE SEQUENCE</scope>
    <source>
        <strain evidence="8">DSM 18626</strain>
    </source>
</reference>
<gene>
    <name evidence="8" type="ORF">IWH25_03260</name>
</gene>
<dbReference type="InterPro" id="IPR008947">
    <property type="entry name" value="PLipase_C/P1_nuclease_dom_sf"/>
</dbReference>
<dbReference type="RefSeq" id="WP_203387929.1">
    <property type="nucleotide sequence ID" value="NZ_CP064781.1"/>
</dbReference>
<dbReference type="PANTHER" id="PTHR33146:SF26">
    <property type="entry name" value="ENDONUCLEASE 4"/>
    <property type="match status" value="1"/>
</dbReference>
<evidence type="ECO:0000313" key="9">
    <source>
        <dbReference type="Proteomes" id="UP000663444"/>
    </source>
</evidence>
<evidence type="ECO:0000256" key="7">
    <source>
        <dbReference type="SAM" id="SignalP"/>
    </source>
</evidence>
<keyword evidence="6" id="KW-0325">Glycoprotein</keyword>
<evidence type="ECO:0000256" key="4">
    <source>
        <dbReference type="ARBA" id="ARBA00022801"/>
    </source>
</evidence>
<dbReference type="EMBL" id="CP064781">
    <property type="protein sequence ID" value="QRJ64385.1"/>
    <property type="molecule type" value="Genomic_DNA"/>
</dbReference>
<dbReference type="GO" id="GO:0046872">
    <property type="term" value="F:metal ion binding"/>
    <property type="evidence" value="ECO:0007669"/>
    <property type="project" value="UniProtKB-KW"/>
</dbReference>
<name>A0A974Y4A4_9RHOO</name>
<dbReference type="SUPFAM" id="SSF48537">
    <property type="entry name" value="Phospholipase C/P1 nuclease"/>
    <property type="match status" value="1"/>
</dbReference>
<dbReference type="PANTHER" id="PTHR33146">
    <property type="entry name" value="ENDONUCLEASE 4"/>
    <property type="match status" value="1"/>
</dbReference>
<accession>A0A974Y4A4</accession>
<keyword evidence="7" id="KW-0732">Signal</keyword>
<keyword evidence="4" id="KW-0378">Hydrolase</keyword>
<keyword evidence="2" id="KW-0479">Metal-binding</keyword>
<organism evidence="8 9">
    <name type="scientific">Azospira restricta</name>
    <dbReference type="NCBI Taxonomy" id="404405"/>
    <lineage>
        <taxon>Bacteria</taxon>
        <taxon>Pseudomonadati</taxon>
        <taxon>Pseudomonadota</taxon>
        <taxon>Betaproteobacteria</taxon>
        <taxon>Rhodocyclales</taxon>
        <taxon>Rhodocyclaceae</taxon>
        <taxon>Azospira</taxon>
    </lineage>
</organism>
<dbReference type="Pfam" id="PF02265">
    <property type="entry name" value="S1-P1_nuclease"/>
    <property type="match status" value="1"/>
</dbReference>
<keyword evidence="5" id="KW-1015">Disulfide bond</keyword>
<evidence type="ECO:0000313" key="8">
    <source>
        <dbReference type="EMBL" id="QRJ64385.1"/>
    </source>
</evidence>
<dbReference type="KEGG" id="ares:IWH25_03260"/>
<evidence type="ECO:0000256" key="3">
    <source>
        <dbReference type="ARBA" id="ARBA00022759"/>
    </source>
</evidence>
<evidence type="ECO:0000256" key="5">
    <source>
        <dbReference type="ARBA" id="ARBA00023157"/>
    </source>
</evidence>
<feature type="chain" id="PRO_5037869030" evidence="7">
    <location>
        <begin position="26"/>
        <end position="315"/>
    </location>
</feature>
<keyword evidence="1" id="KW-0540">Nuclease</keyword>
<protein>
    <submittedName>
        <fullName evidence="8">S1/P1 nuclease</fullName>
    </submittedName>
</protein>
<keyword evidence="3" id="KW-0255">Endonuclease</keyword>
<dbReference type="Gene3D" id="1.10.575.10">
    <property type="entry name" value="P1 Nuclease"/>
    <property type="match status" value="1"/>
</dbReference>
<dbReference type="GO" id="GO:0003676">
    <property type="term" value="F:nucleic acid binding"/>
    <property type="evidence" value="ECO:0007669"/>
    <property type="project" value="InterPro"/>
</dbReference>
<dbReference type="GO" id="GO:0006308">
    <property type="term" value="P:DNA catabolic process"/>
    <property type="evidence" value="ECO:0007669"/>
    <property type="project" value="InterPro"/>
</dbReference>
<evidence type="ECO:0000256" key="1">
    <source>
        <dbReference type="ARBA" id="ARBA00022722"/>
    </source>
</evidence>
<proteinExistence type="predicted"/>
<dbReference type="GO" id="GO:0016788">
    <property type="term" value="F:hydrolase activity, acting on ester bonds"/>
    <property type="evidence" value="ECO:0007669"/>
    <property type="project" value="InterPro"/>
</dbReference>
<dbReference type="CDD" id="cd11010">
    <property type="entry name" value="S1-P1_nuclease"/>
    <property type="match status" value="1"/>
</dbReference>
<dbReference type="AlphaFoldDB" id="A0A974Y4A4"/>
<evidence type="ECO:0000256" key="6">
    <source>
        <dbReference type="ARBA" id="ARBA00023180"/>
    </source>
</evidence>
<keyword evidence="9" id="KW-1185">Reference proteome</keyword>
<dbReference type="Proteomes" id="UP000663444">
    <property type="component" value="Chromosome"/>
</dbReference>